<organism evidence="5">
    <name type="scientific">uncultured Truepera sp</name>
    <dbReference type="NCBI Taxonomy" id="543023"/>
    <lineage>
        <taxon>Bacteria</taxon>
        <taxon>Thermotogati</taxon>
        <taxon>Deinococcota</taxon>
        <taxon>Deinococci</taxon>
        <taxon>Trueperales</taxon>
        <taxon>Trueperaceae</taxon>
        <taxon>Truepera</taxon>
        <taxon>environmental samples</taxon>
    </lineage>
</organism>
<dbReference type="EMBL" id="CADCWP010000336">
    <property type="protein sequence ID" value="CAA9587338.1"/>
    <property type="molecule type" value="Genomic_DNA"/>
</dbReference>
<dbReference type="PROSITE" id="PS51118">
    <property type="entry name" value="HTH_HXLR"/>
    <property type="match status" value="1"/>
</dbReference>
<dbReference type="GO" id="GO:0003677">
    <property type="term" value="F:DNA binding"/>
    <property type="evidence" value="ECO:0007669"/>
    <property type="project" value="UniProtKB-KW"/>
</dbReference>
<evidence type="ECO:0000313" key="5">
    <source>
        <dbReference type="EMBL" id="CAA9587338.1"/>
    </source>
</evidence>
<dbReference type="InterPro" id="IPR036390">
    <property type="entry name" value="WH_DNA-bd_sf"/>
</dbReference>
<dbReference type="Pfam" id="PF01638">
    <property type="entry name" value="HxlR"/>
    <property type="match status" value="1"/>
</dbReference>
<protein>
    <submittedName>
        <fullName evidence="5">Transcriptional regulator, HxlR family</fullName>
    </submittedName>
</protein>
<proteinExistence type="predicted"/>
<evidence type="ECO:0000256" key="3">
    <source>
        <dbReference type="ARBA" id="ARBA00023163"/>
    </source>
</evidence>
<keyword evidence="1" id="KW-0805">Transcription regulation</keyword>
<dbReference type="InterPro" id="IPR036388">
    <property type="entry name" value="WH-like_DNA-bd_sf"/>
</dbReference>
<dbReference type="PANTHER" id="PTHR33204:SF37">
    <property type="entry name" value="HTH-TYPE TRANSCRIPTIONAL REGULATOR YODB"/>
    <property type="match status" value="1"/>
</dbReference>
<dbReference type="PANTHER" id="PTHR33204">
    <property type="entry name" value="TRANSCRIPTIONAL REGULATOR, MARR FAMILY"/>
    <property type="match status" value="1"/>
</dbReference>
<name>A0A6J4VSC7_9DEIN</name>
<dbReference type="Gene3D" id="1.10.10.10">
    <property type="entry name" value="Winged helix-like DNA-binding domain superfamily/Winged helix DNA-binding domain"/>
    <property type="match status" value="1"/>
</dbReference>
<accession>A0A6J4VSC7</accession>
<gene>
    <name evidence="5" type="ORF">AVDCRST_MAG86-4013</name>
</gene>
<feature type="domain" description="HTH hxlR-type" evidence="4">
    <location>
        <begin position="6"/>
        <end position="104"/>
    </location>
</feature>
<reference evidence="5" key="1">
    <citation type="submission" date="2020-02" db="EMBL/GenBank/DDBJ databases">
        <authorList>
            <person name="Meier V. D."/>
        </authorList>
    </citation>
    <scope>NUCLEOTIDE SEQUENCE</scope>
    <source>
        <strain evidence="5">AVDCRST_MAG86</strain>
    </source>
</reference>
<evidence type="ECO:0000259" key="4">
    <source>
        <dbReference type="PROSITE" id="PS51118"/>
    </source>
</evidence>
<evidence type="ECO:0000256" key="1">
    <source>
        <dbReference type="ARBA" id="ARBA00023015"/>
    </source>
</evidence>
<evidence type="ECO:0000256" key="2">
    <source>
        <dbReference type="ARBA" id="ARBA00023125"/>
    </source>
</evidence>
<keyword evidence="3" id="KW-0804">Transcription</keyword>
<dbReference type="SUPFAM" id="SSF46785">
    <property type="entry name" value="Winged helix' DNA-binding domain"/>
    <property type="match status" value="1"/>
</dbReference>
<keyword evidence="2" id="KW-0238">DNA-binding</keyword>
<dbReference type="InterPro" id="IPR002577">
    <property type="entry name" value="HTH_HxlR"/>
</dbReference>
<dbReference type="AlphaFoldDB" id="A0A6J4VSC7"/>
<dbReference type="CDD" id="cd00090">
    <property type="entry name" value="HTH_ARSR"/>
    <property type="match status" value="1"/>
</dbReference>
<dbReference type="InterPro" id="IPR011991">
    <property type="entry name" value="ArsR-like_HTH"/>
</dbReference>
<sequence>MKDDFCPIYASINLLQEKWTLHIVRSLLEGPRGFNELGRDIGGCNPTTLTQRLERLEASGIVEKTVQSTMPPRTRYTLTEAGLALQGVVDAVDRWGRQFLNAPPTEQGVVQPEVKTPVRQVQVRGT</sequence>